<dbReference type="AlphaFoldDB" id="A0AAV9TDJ9"/>
<accession>A0AAV9TDJ9</accession>
<evidence type="ECO:0000313" key="2">
    <source>
        <dbReference type="Proteomes" id="UP001327957"/>
    </source>
</evidence>
<comment type="caution">
    <text evidence="1">The sequence shown here is derived from an EMBL/GenBank/DDBJ whole genome shotgun (WGS) entry which is preliminary data.</text>
</comment>
<sequence length="78" mass="9512">MVAQLECRTRMARGQQRYPPGLPERHQLRHLYPTLFDLRKKWDPEGVFYAVATPGTEDREEIEYNTRLYMWDRPRRSM</sequence>
<organism evidence="1 2">
    <name type="scientific">Colletotrichum tabaci</name>
    <dbReference type="NCBI Taxonomy" id="1209068"/>
    <lineage>
        <taxon>Eukaryota</taxon>
        <taxon>Fungi</taxon>
        <taxon>Dikarya</taxon>
        <taxon>Ascomycota</taxon>
        <taxon>Pezizomycotina</taxon>
        <taxon>Sordariomycetes</taxon>
        <taxon>Hypocreomycetidae</taxon>
        <taxon>Glomerellales</taxon>
        <taxon>Glomerellaceae</taxon>
        <taxon>Colletotrichum</taxon>
        <taxon>Colletotrichum destructivum species complex</taxon>
    </lineage>
</organism>
<gene>
    <name evidence="1" type="ORF">QIS74_06119</name>
</gene>
<name>A0AAV9TDJ9_9PEZI</name>
<proteinExistence type="predicted"/>
<keyword evidence="2" id="KW-1185">Reference proteome</keyword>
<dbReference type="Proteomes" id="UP001327957">
    <property type="component" value="Unassembled WGS sequence"/>
</dbReference>
<evidence type="ECO:0000313" key="1">
    <source>
        <dbReference type="EMBL" id="KAK6218910.1"/>
    </source>
</evidence>
<dbReference type="EMBL" id="JASAOK010000032">
    <property type="protein sequence ID" value="KAK6218910.1"/>
    <property type="molecule type" value="Genomic_DNA"/>
</dbReference>
<protein>
    <submittedName>
        <fullName evidence="1">FAD binding domain-containing protein</fullName>
    </submittedName>
</protein>
<reference evidence="1 2" key="1">
    <citation type="submission" date="2023-04" db="EMBL/GenBank/DDBJ databases">
        <title>Colletotrichum tabacum stain YC1 causing leaf anthracnose on Nicotiana tabacum(L.) cv.</title>
        <authorList>
            <person name="Ji Z."/>
            <person name="Wang M."/>
            <person name="Zhang J."/>
            <person name="Wang N."/>
            <person name="Zhou Z."/>
        </authorList>
    </citation>
    <scope>NUCLEOTIDE SEQUENCE [LARGE SCALE GENOMIC DNA]</scope>
    <source>
        <strain evidence="1 2">YC1</strain>
    </source>
</reference>